<evidence type="ECO:0000313" key="4">
    <source>
        <dbReference type="Proteomes" id="UP000325313"/>
    </source>
</evidence>
<evidence type="ECO:0000313" key="2">
    <source>
        <dbReference type="EMBL" id="KAA1072650.1"/>
    </source>
</evidence>
<evidence type="ECO:0000313" key="1">
    <source>
        <dbReference type="EMBL" id="KAA1066173.1"/>
    </source>
</evidence>
<sequence>MQIGIERLNTLSSVYEQLDALLSSPSPPQSIYVQSASNLDFTLEFRFQEYSQHGLTEQDDH</sequence>
<dbReference type="Proteomes" id="UP000325313">
    <property type="component" value="Unassembled WGS sequence"/>
</dbReference>
<proteinExistence type="predicted"/>
<keyword evidence="3" id="KW-1185">Reference proteome</keyword>
<reference evidence="3 4" key="1">
    <citation type="submission" date="2019-05" db="EMBL/GenBank/DDBJ databases">
        <title>Emergence of the Ug99 lineage of the wheat stem rust pathogen through somatic hybridization.</title>
        <authorList>
            <person name="Li F."/>
            <person name="Upadhyaya N.M."/>
            <person name="Sperschneider J."/>
            <person name="Matny O."/>
            <person name="Nguyen-Phuc H."/>
            <person name="Mago R."/>
            <person name="Raley C."/>
            <person name="Miller M.E."/>
            <person name="Silverstein K.A.T."/>
            <person name="Henningsen E."/>
            <person name="Hirsch C.D."/>
            <person name="Visser B."/>
            <person name="Pretorius Z.A."/>
            <person name="Steffenson B.J."/>
            <person name="Schwessinger B."/>
            <person name="Dodds P.N."/>
            <person name="Figueroa M."/>
        </authorList>
    </citation>
    <scope>NUCLEOTIDE SEQUENCE [LARGE SCALE GENOMIC DNA]</scope>
    <source>
        <strain evidence="1">21-0</strain>
        <strain evidence="2 4">Ug99</strain>
    </source>
</reference>
<organism evidence="1 3">
    <name type="scientific">Puccinia graminis f. sp. tritici</name>
    <dbReference type="NCBI Taxonomy" id="56615"/>
    <lineage>
        <taxon>Eukaryota</taxon>
        <taxon>Fungi</taxon>
        <taxon>Dikarya</taxon>
        <taxon>Basidiomycota</taxon>
        <taxon>Pucciniomycotina</taxon>
        <taxon>Pucciniomycetes</taxon>
        <taxon>Pucciniales</taxon>
        <taxon>Pucciniaceae</taxon>
        <taxon>Puccinia</taxon>
    </lineage>
</organism>
<evidence type="ECO:0000313" key="3">
    <source>
        <dbReference type="Proteomes" id="UP000324748"/>
    </source>
</evidence>
<protein>
    <submittedName>
        <fullName evidence="1">Uncharacterized protein</fullName>
    </submittedName>
</protein>
<dbReference type="EMBL" id="VSWC01000196">
    <property type="protein sequence ID" value="KAA1066173.1"/>
    <property type="molecule type" value="Genomic_DNA"/>
</dbReference>
<gene>
    <name evidence="1" type="ORF">PGT21_024000</name>
    <name evidence="2" type="ORF">PGTUg99_009934</name>
</gene>
<dbReference type="AlphaFoldDB" id="A0A5B0LQN6"/>
<dbReference type="EMBL" id="VDEP01000477">
    <property type="protein sequence ID" value="KAA1072650.1"/>
    <property type="molecule type" value="Genomic_DNA"/>
</dbReference>
<dbReference type="Proteomes" id="UP000324748">
    <property type="component" value="Unassembled WGS sequence"/>
</dbReference>
<name>A0A5B0LQN6_PUCGR</name>
<comment type="caution">
    <text evidence="1">The sequence shown here is derived from an EMBL/GenBank/DDBJ whole genome shotgun (WGS) entry which is preliminary data.</text>
</comment>
<accession>A0A5B0LQN6</accession>